<dbReference type="Proteomes" id="UP001066276">
    <property type="component" value="Chromosome 7"/>
</dbReference>
<proteinExistence type="predicted"/>
<organism evidence="2 3">
    <name type="scientific">Pleurodeles waltl</name>
    <name type="common">Iberian ribbed newt</name>
    <dbReference type="NCBI Taxonomy" id="8319"/>
    <lineage>
        <taxon>Eukaryota</taxon>
        <taxon>Metazoa</taxon>
        <taxon>Chordata</taxon>
        <taxon>Craniata</taxon>
        <taxon>Vertebrata</taxon>
        <taxon>Euteleostomi</taxon>
        <taxon>Amphibia</taxon>
        <taxon>Batrachia</taxon>
        <taxon>Caudata</taxon>
        <taxon>Salamandroidea</taxon>
        <taxon>Salamandridae</taxon>
        <taxon>Pleurodelinae</taxon>
        <taxon>Pleurodeles</taxon>
    </lineage>
</organism>
<name>A0AAV7P2S7_PLEWA</name>
<reference evidence="2" key="1">
    <citation type="journal article" date="2022" name="bioRxiv">
        <title>Sequencing and chromosome-scale assembly of the giantPleurodeles waltlgenome.</title>
        <authorList>
            <person name="Brown T."/>
            <person name="Elewa A."/>
            <person name="Iarovenko S."/>
            <person name="Subramanian E."/>
            <person name="Araus A.J."/>
            <person name="Petzold A."/>
            <person name="Susuki M."/>
            <person name="Suzuki K.-i.T."/>
            <person name="Hayashi T."/>
            <person name="Toyoda A."/>
            <person name="Oliveira C."/>
            <person name="Osipova E."/>
            <person name="Leigh N.D."/>
            <person name="Simon A."/>
            <person name="Yun M.H."/>
        </authorList>
    </citation>
    <scope>NUCLEOTIDE SEQUENCE</scope>
    <source>
        <strain evidence="2">20211129_DDA</strain>
        <tissue evidence="2">Liver</tissue>
    </source>
</reference>
<keyword evidence="3" id="KW-1185">Reference proteome</keyword>
<evidence type="ECO:0000313" key="2">
    <source>
        <dbReference type="EMBL" id="KAJ1122631.1"/>
    </source>
</evidence>
<dbReference type="AlphaFoldDB" id="A0AAV7P2S7"/>
<accession>A0AAV7P2S7</accession>
<feature type="region of interest" description="Disordered" evidence="1">
    <location>
        <begin position="103"/>
        <end position="127"/>
    </location>
</feature>
<evidence type="ECO:0000256" key="1">
    <source>
        <dbReference type="SAM" id="MobiDB-lite"/>
    </source>
</evidence>
<protein>
    <submittedName>
        <fullName evidence="2">Uncharacterized protein</fullName>
    </submittedName>
</protein>
<gene>
    <name evidence="2" type="ORF">NDU88_001116</name>
</gene>
<evidence type="ECO:0000313" key="3">
    <source>
        <dbReference type="Proteomes" id="UP001066276"/>
    </source>
</evidence>
<feature type="compositionally biased region" description="Basic and acidic residues" evidence="1">
    <location>
        <begin position="108"/>
        <end position="127"/>
    </location>
</feature>
<dbReference type="EMBL" id="JANPWB010000011">
    <property type="protein sequence ID" value="KAJ1122631.1"/>
    <property type="molecule type" value="Genomic_DNA"/>
</dbReference>
<sequence length="127" mass="14013">MESQPALAITSSGTCGHVIFGATSWCRSLHRDILRSAANECLCSLDRTGPLWLSHPLDRREKNHRYNPNGRFKPAGKSTGALLEHLAGTSSARICMLKTQPWHVSPGQKEDRITHEITAPAEKEKGK</sequence>
<comment type="caution">
    <text evidence="2">The sequence shown here is derived from an EMBL/GenBank/DDBJ whole genome shotgun (WGS) entry which is preliminary data.</text>
</comment>